<dbReference type="SUPFAM" id="SSF47413">
    <property type="entry name" value="lambda repressor-like DNA-binding domains"/>
    <property type="match status" value="1"/>
</dbReference>
<protein>
    <submittedName>
        <fullName evidence="2">Helix-turn-helix domain protein</fullName>
    </submittedName>
</protein>
<evidence type="ECO:0000313" key="2">
    <source>
        <dbReference type="EMBL" id="AEA42592.1"/>
    </source>
</evidence>
<reference evidence="2 3" key="1">
    <citation type="journal article" date="2011" name="Stand. Genomic Sci.">
        <title>Complete genome sequence of the gliding freshwater bacterium Fluviicola taffensis type strain (RW262).</title>
        <authorList>
            <person name="Woyke T."/>
            <person name="Chertkov O."/>
            <person name="Lapidus A."/>
            <person name="Nolan M."/>
            <person name="Lucas S."/>
            <person name="Del Rio T.G."/>
            <person name="Tice H."/>
            <person name="Cheng J.F."/>
            <person name="Tapia R."/>
            <person name="Han C."/>
            <person name="Goodwin L."/>
            <person name="Pitluck S."/>
            <person name="Liolios K."/>
            <person name="Pagani I."/>
            <person name="Ivanova N."/>
            <person name="Huntemann M."/>
            <person name="Mavromatis K."/>
            <person name="Mikhailova N."/>
            <person name="Pati A."/>
            <person name="Chen A."/>
            <person name="Palaniappan K."/>
            <person name="Land M."/>
            <person name="Hauser L."/>
            <person name="Brambilla E.M."/>
            <person name="Rohde M."/>
            <person name="Mwirichia R."/>
            <person name="Sikorski J."/>
            <person name="Tindall B.J."/>
            <person name="Goker M."/>
            <person name="Bristow J."/>
            <person name="Eisen J.A."/>
            <person name="Markowitz V."/>
            <person name="Hugenholtz P."/>
            <person name="Klenk H.P."/>
            <person name="Kyrpides N.C."/>
        </authorList>
    </citation>
    <scope>NUCLEOTIDE SEQUENCE [LARGE SCALE GENOMIC DNA]</scope>
    <source>
        <strain evidence="3">DSM 16823 / RW262 / RW262</strain>
    </source>
</reference>
<dbReference type="InterPro" id="IPR010982">
    <property type="entry name" value="Lambda_DNA-bd_dom_sf"/>
</dbReference>
<proteinExistence type="predicted"/>
<dbReference type="PROSITE" id="PS50943">
    <property type="entry name" value="HTH_CROC1"/>
    <property type="match status" value="1"/>
</dbReference>
<dbReference type="EMBL" id="CP002542">
    <property type="protein sequence ID" value="AEA42592.1"/>
    <property type="molecule type" value="Genomic_DNA"/>
</dbReference>
<feature type="domain" description="HTH cro/C1-type" evidence="1">
    <location>
        <begin position="45"/>
        <end position="99"/>
    </location>
</feature>
<dbReference type="GO" id="GO:0003677">
    <property type="term" value="F:DNA binding"/>
    <property type="evidence" value="ECO:0007669"/>
    <property type="project" value="InterPro"/>
</dbReference>
<dbReference type="SMART" id="SM00530">
    <property type="entry name" value="HTH_XRE"/>
    <property type="match status" value="1"/>
</dbReference>
<dbReference type="AlphaFoldDB" id="F2IGI6"/>
<dbReference type="CDD" id="cd00093">
    <property type="entry name" value="HTH_XRE"/>
    <property type="match status" value="1"/>
</dbReference>
<dbReference type="STRING" id="755732.Fluta_0588"/>
<organism evidence="2 3">
    <name type="scientific">Fluviicola taffensis (strain DSM 16823 / NCIMB 13979 / RW262)</name>
    <dbReference type="NCBI Taxonomy" id="755732"/>
    <lineage>
        <taxon>Bacteria</taxon>
        <taxon>Pseudomonadati</taxon>
        <taxon>Bacteroidota</taxon>
        <taxon>Flavobacteriia</taxon>
        <taxon>Flavobacteriales</taxon>
        <taxon>Crocinitomicaceae</taxon>
        <taxon>Fluviicola</taxon>
    </lineage>
</organism>
<dbReference type="InterPro" id="IPR001387">
    <property type="entry name" value="Cro/C1-type_HTH"/>
</dbReference>
<evidence type="ECO:0000313" key="3">
    <source>
        <dbReference type="Proteomes" id="UP000007463"/>
    </source>
</evidence>
<dbReference type="Proteomes" id="UP000007463">
    <property type="component" value="Chromosome"/>
</dbReference>
<dbReference type="OrthoDB" id="680449at2"/>
<dbReference type="Pfam" id="PF01381">
    <property type="entry name" value="HTH_3"/>
    <property type="match status" value="1"/>
</dbReference>
<dbReference type="Gene3D" id="1.10.260.40">
    <property type="entry name" value="lambda repressor-like DNA-binding domains"/>
    <property type="match status" value="1"/>
</dbReference>
<dbReference type="eggNOG" id="COG1813">
    <property type="taxonomic scope" value="Bacteria"/>
</dbReference>
<sequence>MNMKSSNKNLKELEEAFNDIFSFADEKDQLEIDAKILMAKFLSQIQETADEKGLKRNELASEIGTSASYLTQLFRGHKLMNLITAAKLQKALGIEFDIKIAGKDKFANPINEDTIADHLDKWYESNRTGSYLKVVRNLSTPRHEEEGSEYEYSVPTSKSFAS</sequence>
<gene>
    <name evidence="2" type="ordered locus">Fluta_0588</name>
</gene>
<evidence type="ECO:0000259" key="1">
    <source>
        <dbReference type="PROSITE" id="PS50943"/>
    </source>
</evidence>
<keyword evidence="3" id="KW-1185">Reference proteome</keyword>
<dbReference type="HOGENOM" id="CLU_1632959_0_0_10"/>
<reference evidence="3" key="2">
    <citation type="submission" date="2011-02" db="EMBL/GenBank/DDBJ databases">
        <title>The complete genome of Fluviicola taffensis DSM 16823.</title>
        <authorList>
            <consortium name="US DOE Joint Genome Institute (JGI-PGF)"/>
            <person name="Lucas S."/>
            <person name="Copeland A."/>
            <person name="Lapidus A."/>
            <person name="Bruce D."/>
            <person name="Goodwin L."/>
            <person name="Pitluck S."/>
            <person name="Kyrpides N."/>
            <person name="Mavromatis K."/>
            <person name="Ivanova N."/>
            <person name="Mikhailova N."/>
            <person name="Pagani I."/>
            <person name="Chertkov O."/>
            <person name="Detter J.C."/>
            <person name="Han C."/>
            <person name="Tapia R."/>
            <person name="Land M."/>
            <person name="Hauser L."/>
            <person name="Markowitz V."/>
            <person name="Cheng J.-F."/>
            <person name="Hugenholtz P."/>
            <person name="Woyke T."/>
            <person name="Wu D."/>
            <person name="Tindall B."/>
            <person name="Pomrenke H.G."/>
            <person name="Brambilla E."/>
            <person name="Klenk H.-P."/>
            <person name="Eisen J.A."/>
        </authorList>
    </citation>
    <scope>NUCLEOTIDE SEQUENCE [LARGE SCALE GENOMIC DNA]</scope>
    <source>
        <strain evidence="3">DSM 16823 / RW262 / RW262</strain>
    </source>
</reference>
<accession>F2IGI6</accession>
<dbReference type="KEGG" id="fte:Fluta_0588"/>
<name>F2IGI6_FLUTR</name>